<protein>
    <submittedName>
        <fullName evidence="3">Unannotated protein</fullName>
    </submittedName>
</protein>
<proteinExistence type="predicted"/>
<keyword evidence="2" id="KW-1133">Transmembrane helix</keyword>
<feature type="transmembrane region" description="Helical" evidence="2">
    <location>
        <begin position="109"/>
        <end position="127"/>
    </location>
</feature>
<name>A0A6J6A0Y4_9ZZZZ</name>
<organism evidence="3">
    <name type="scientific">freshwater metagenome</name>
    <dbReference type="NCBI Taxonomy" id="449393"/>
    <lineage>
        <taxon>unclassified sequences</taxon>
        <taxon>metagenomes</taxon>
        <taxon>ecological metagenomes</taxon>
    </lineage>
</organism>
<gene>
    <name evidence="3" type="ORF">UFOPK3522_01446</name>
</gene>
<evidence type="ECO:0000313" key="3">
    <source>
        <dbReference type="EMBL" id="CAB4346687.1"/>
    </source>
</evidence>
<dbReference type="AlphaFoldDB" id="A0A6J6A0Y4"/>
<keyword evidence="2" id="KW-0812">Transmembrane</keyword>
<feature type="region of interest" description="Disordered" evidence="1">
    <location>
        <begin position="1"/>
        <end position="35"/>
    </location>
</feature>
<feature type="transmembrane region" description="Helical" evidence="2">
    <location>
        <begin position="133"/>
        <end position="151"/>
    </location>
</feature>
<sequence>MGKRGRAQADSGELDLSSDAQPPAPEYMKGPMGIKRRKRIPFSQRERLGHETPGTVLRGPQITVDCECGEQAELQYGDRWTCPSCERVYDTSNIPRDQYEKIRKLQFRFRLLPIALGVVSISLAVFFTLSGNIFAVFILLPSVIVAWFMLLRPPHRRRFQQAMSDMPTWDLRAEAQ</sequence>
<dbReference type="EMBL" id="CAESAO010000162">
    <property type="protein sequence ID" value="CAB4346687.1"/>
    <property type="molecule type" value="Genomic_DNA"/>
</dbReference>
<evidence type="ECO:0000256" key="2">
    <source>
        <dbReference type="SAM" id="Phobius"/>
    </source>
</evidence>
<reference evidence="3" key="1">
    <citation type="submission" date="2020-05" db="EMBL/GenBank/DDBJ databases">
        <authorList>
            <person name="Chiriac C."/>
            <person name="Salcher M."/>
            <person name="Ghai R."/>
            <person name="Kavagutti S V."/>
        </authorList>
    </citation>
    <scope>NUCLEOTIDE SEQUENCE</scope>
</reference>
<evidence type="ECO:0000256" key="1">
    <source>
        <dbReference type="SAM" id="MobiDB-lite"/>
    </source>
</evidence>
<keyword evidence="2" id="KW-0472">Membrane</keyword>
<accession>A0A6J6A0Y4</accession>